<dbReference type="GO" id="GO:0010608">
    <property type="term" value="P:post-transcriptional regulation of gene expression"/>
    <property type="evidence" value="ECO:0007669"/>
    <property type="project" value="TreeGrafter"/>
</dbReference>
<keyword evidence="2" id="KW-0963">Cytoplasm</keyword>
<keyword evidence="9" id="KW-1185">Reference proteome</keyword>
<dbReference type="SMART" id="SM00025">
    <property type="entry name" value="Pumilio"/>
    <property type="match status" value="8"/>
</dbReference>
<name>A0AAV7XJF0_9NEOP</name>
<evidence type="ECO:0000313" key="9">
    <source>
        <dbReference type="Proteomes" id="UP001075354"/>
    </source>
</evidence>
<feature type="repeat" description="Pumilio" evidence="5">
    <location>
        <begin position="520"/>
        <end position="555"/>
    </location>
</feature>
<dbReference type="PROSITE" id="PS50303">
    <property type="entry name" value="PUM_HD"/>
    <property type="match status" value="1"/>
</dbReference>
<evidence type="ECO:0000256" key="3">
    <source>
        <dbReference type="ARBA" id="ARBA00022737"/>
    </source>
</evidence>
<feature type="domain" description="PUM-HD" evidence="7">
    <location>
        <begin position="392"/>
        <end position="729"/>
    </location>
</feature>
<dbReference type="Proteomes" id="UP001075354">
    <property type="component" value="Chromosome 10"/>
</dbReference>
<dbReference type="InterPro" id="IPR016024">
    <property type="entry name" value="ARM-type_fold"/>
</dbReference>
<dbReference type="InterPro" id="IPR001313">
    <property type="entry name" value="Pumilio_RNA-bd_rpt"/>
</dbReference>
<feature type="repeat" description="Pumilio" evidence="5">
    <location>
        <begin position="628"/>
        <end position="663"/>
    </location>
</feature>
<comment type="caution">
    <text evidence="8">The sequence shown here is derived from an EMBL/GenBank/DDBJ whole genome shotgun (WGS) entry which is preliminary data.</text>
</comment>
<evidence type="ECO:0000256" key="6">
    <source>
        <dbReference type="SAM" id="MobiDB-lite"/>
    </source>
</evidence>
<dbReference type="GO" id="GO:0003730">
    <property type="term" value="F:mRNA 3'-UTR binding"/>
    <property type="evidence" value="ECO:0007669"/>
    <property type="project" value="TreeGrafter"/>
</dbReference>
<keyword evidence="4" id="KW-0694">RNA-binding</keyword>
<dbReference type="PANTHER" id="PTHR12537">
    <property type="entry name" value="RNA BINDING PROTEIN PUMILIO-RELATED"/>
    <property type="match status" value="1"/>
</dbReference>
<accession>A0AAV7XJF0</accession>
<protein>
    <recommendedName>
        <fullName evidence="7">PUM-HD domain-containing protein</fullName>
    </recommendedName>
</protein>
<dbReference type="AlphaFoldDB" id="A0AAV7XJF0"/>
<feature type="repeat" description="Pumilio" evidence="5">
    <location>
        <begin position="484"/>
        <end position="519"/>
    </location>
</feature>
<evidence type="ECO:0000313" key="8">
    <source>
        <dbReference type="EMBL" id="KAJ1523737.1"/>
    </source>
</evidence>
<dbReference type="InterPro" id="IPR033133">
    <property type="entry name" value="PUM-HD"/>
</dbReference>
<dbReference type="PROSITE" id="PS50302">
    <property type="entry name" value="PUM"/>
    <property type="match status" value="8"/>
</dbReference>
<dbReference type="EMBL" id="JAPTSV010000010">
    <property type="protein sequence ID" value="KAJ1523737.1"/>
    <property type="molecule type" value="Genomic_DNA"/>
</dbReference>
<feature type="repeat" description="Pumilio" evidence="5">
    <location>
        <begin position="592"/>
        <end position="627"/>
    </location>
</feature>
<evidence type="ECO:0000259" key="7">
    <source>
        <dbReference type="PROSITE" id="PS50303"/>
    </source>
</evidence>
<dbReference type="Pfam" id="PF00806">
    <property type="entry name" value="PUF"/>
    <property type="match status" value="8"/>
</dbReference>
<feature type="repeat" description="Pumilio" evidence="5">
    <location>
        <begin position="448"/>
        <end position="483"/>
    </location>
</feature>
<evidence type="ECO:0000256" key="5">
    <source>
        <dbReference type="PROSITE-ProRule" id="PRU00317"/>
    </source>
</evidence>
<sequence>MQQLFRSQQQQQQQSAPQQIQLLQQQQYLATQQQQQLGIAAPAATFTSAPYLINAQEPYVGTLIAGPTVVPQYYGMGPWVYPANIIQQGAAGAPQRRPLTPSSSTELSNSTTNLTQVQGQYQVIPAYYDQNGSIVMGNVRGIGNGTPMRLVSPAPVIVNAGTPGGNMRLLGSQPQQIATPPAASSIYSGNQPGSLYSSSNGTALGGGGFASPSASHGFGSSNLGTIGSPASLSSLGAGVDVSGTGLGLGTGSTGRRDSFDRNTSAFSPSLEYNRGKWPQSYGALGTVTASPSPLGLASGSLTPPPPSLSGMGSSSNLALGTLMGGAVNHRSSLLSAAPGAEAAKFRNGNVGPHMVAGLAANGMFGSSSSLFSKFGATNARGTVGSGLEKPPGRSRLLEDFRNNRFPSLGLRDLANHIVEFSQDQHGSRFIQQKLERASVAEKQMVFNEILSAAYNLMTDVFGNYVIQKFFEFGTPDQKTTLAQKVRGHVLPLALQMYGCRVIQKALESISPEQQQEIVNELDGHILKCVKDQNGNHVVQKCIECVEPHALQFIINAFQGQVYALSTHPYGCRVIQRILEHCTLEQTSPILEELHSQTEQLIQDQYGNYVIQHVLEHGKPEDKSQIINSVRGKVLVLSQHKFASNVVEKCVTHATRAERAFLIEEVCSFNDNALHVMMKDQYANYVVQKMIDVSEPAQRKVLMHKIRPHLNSLRKYTYGKHIIAKLEKYFMKTANAVNVVGGVGVVGSDLGPIGPPPSNGM</sequence>
<proteinExistence type="predicted"/>
<dbReference type="Gene3D" id="1.25.10.10">
    <property type="entry name" value="Leucine-rich Repeat Variant"/>
    <property type="match status" value="1"/>
</dbReference>
<dbReference type="FunFam" id="1.25.10.10:FF:000004">
    <property type="entry name" value="Pumilio homolog 1 isoform 2"/>
    <property type="match status" value="1"/>
</dbReference>
<dbReference type="InterPro" id="IPR033712">
    <property type="entry name" value="Pumilio_RNA-bd"/>
</dbReference>
<comment type="subcellular location">
    <subcellularLocation>
        <location evidence="1">Cytoplasm</location>
    </subcellularLocation>
</comment>
<keyword evidence="3" id="KW-0677">Repeat</keyword>
<organism evidence="8 9">
    <name type="scientific">Megalurothrips usitatus</name>
    <name type="common">bean blossom thrips</name>
    <dbReference type="NCBI Taxonomy" id="439358"/>
    <lineage>
        <taxon>Eukaryota</taxon>
        <taxon>Metazoa</taxon>
        <taxon>Ecdysozoa</taxon>
        <taxon>Arthropoda</taxon>
        <taxon>Hexapoda</taxon>
        <taxon>Insecta</taxon>
        <taxon>Pterygota</taxon>
        <taxon>Neoptera</taxon>
        <taxon>Paraneoptera</taxon>
        <taxon>Thysanoptera</taxon>
        <taxon>Terebrantia</taxon>
        <taxon>Thripoidea</taxon>
        <taxon>Thripidae</taxon>
        <taxon>Megalurothrips</taxon>
    </lineage>
</organism>
<reference evidence="8" key="1">
    <citation type="submission" date="2022-12" db="EMBL/GenBank/DDBJ databases">
        <title>Chromosome-level genome assembly of the bean flower thrips Megalurothrips usitatus.</title>
        <authorList>
            <person name="Ma L."/>
            <person name="Liu Q."/>
            <person name="Li H."/>
            <person name="Cai W."/>
        </authorList>
    </citation>
    <scope>NUCLEOTIDE SEQUENCE</scope>
    <source>
        <strain evidence="8">Cailab_2022a</strain>
    </source>
</reference>
<dbReference type="SUPFAM" id="SSF48371">
    <property type="entry name" value="ARM repeat"/>
    <property type="match status" value="1"/>
</dbReference>
<dbReference type="PANTHER" id="PTHR12537:SF12">
    <property type="entry name" value="MATERNAL PROTEIN PUMILIO"/>
    <property type="match status" value="1"/>
</dbReference>
<evidence type="ECO:0000256" key="1">
    <source>
        <dbReference type="ARBA" id="ARBA00004496"/>
    </source>
</evidence>
<dbReference type="GO" id="GO:0005737">
    <property type="term" value="C:cytoplasm"/>
    <property type="evidence" value="ECO:0007669"/>
    <property type="project" value="UniProtKB-SubCell"/>
</dbReference>
<evidence type="ECO:0000256" key="4">
    <source>
        <dbReference type="ARBA" id="ARBA00022884"/>
    </source>
</evidence>
<feature type="repeat" description="Pumilio" evidence="5">
    <location>
        <begin position="556"/>
        <end position="591"/>
    </location>
</feature>
<feature type="repeat" description="Pumilio" evidence="5">
    <location>
        <begin position="412"/>
        <end position="447"/>
    </location>
</feature>
<dbReference type="InterPro" id="IPR011989">
    <property type="entry name" value="ARM-like"/>
</dbReference>
<feature type="region of interest" description="Disordered" evidence="6">
    <location>
        <begin position="248"/>
        <end position="271"/>
    </location>
</feature>
<dbReference type="CDD" id="cd07920">
    <property type="entry name" value="Pumilio"/>
    <property type="match status" value="1"/>
</dbReference>
<feature type="repeat" description="Pumilio" evidence="5">
    <location>
        <begin position="667"/>
        <end position="703"/>
    </location>
</feature>
<dbReference type="GO" id="GO:0005634">
    <property type="term" value="C:nucleus"/>
    <property type="evidence" value="ECO:0007669"/>
    <property type="project" value="TreeGrafter"/>
</dbReference>
<gene>
    <name evidence="8" type="ORF">ONE63_001570</name>
</gene>
<evidence type="ECO:0000256" key="2">
    <source>
        <dbReference type="ARBA" id="ARBA00022490"/>
    </source>
</evidence>